<dbReference type="Pfam" id="PF01637">
    <property type="entry name" value="ATPase_2"/>
    <property type="match status" value="1"/>
</dbReference>
<dbReference type="RefSeq" id="WP_174448994.1">
    <property type="nucleotide sequence ID" value="NZ_AP018732.1"/>
</dbReference>
<dbReference type="KEGG" id="ccai:NAS2_1411"/>
<dbReference type="OrthoDB" id="132045at2157"/>
<dbReference type="InterPro" id="IPR036388">
    <property type="entry name" value="WH-like_DNA-bd_sf"/>
</dbReference>
<organism evidence="2 3">
    <name type="scientific">Conexivisphaera calida</name>
    <dbReference type="NCBI Taxonomy" id="1874277"/>
    <lineage>
        <taxon>Archaea</taxon>
        <taxon>Nitrososphaerota</taxon>
        <taxon>Conexivisphaeria</taxon>
        <taxon>Conexivisphaerales</taxon>
        <taxon>Conexivisphaeraceae</taxon>
        <taxon>Conexivisphaera</taxon>
    </lineage>
</organism>
<dbReference type="GO" id="GO:0005524">
    <property type="term" value="F:ATP binding"/>
    <property type="evidence" value="ECO:0007669"/>
    <property type="project" value="InterPro"/>
</dbReference>
<dbReference type="Gene3D" id="1.10.8.60">
    <property type="match status" value="1"/>
</dbReference>
<dbReference type="PANTHER" id="PTHR34301:SF8">
    <property type="entry name" value="ATPASE DOMAIN-CONTAINING PROTEIN"/>
    <property type="match status" value="1"/>
</dbReference>
<dbReference type="PANTHER" id="PTHR34301">
    <property type="entry name" value="DNA-BINDING PROTEIN-RELATED"/>
    <property type="match status" value="1"/>
</dbReference>
<dbReference type="Proteomes" id="UP000509448">
    <property type="component" value="Chromosome"/>
</dbReference>
<protein>
    <recommendedName>
        <fullName evidence="1">ATPase domain-containing protein</fullName>
    </recommendedName>
</protein>
<dbReference type="SUPFAM" id="SSF46785">
    <property type="entry name" value="Winged helix' DNA-binding domain"/>
    <property type="match status" value="1"/>
</dbReference>
<evidence type="ECO:0000313" key="3">
    <source>
        <dbReference type="Proteomes" id="UP000509448"/>
    </source>
</evidence>
<keyword evidence="3" id="KW-1185">Reference proteome</keyword>
<gene>
    <name evidence="2" type="ORF">NAS2_1411</name>
</gene>
<feature type="domain" description="ATPase" evidence="1">
    <location>
        <begin position="14"/>
        <end position="238"/>
    </location>
</feature>
<dbReference type="SUPFAM" id="SSF52540">
    <property type="entry name" value="P-loop containing nucleoside triphosphate hydrolases"/>
    <property type="match status" value="1"/>
</dbReference>
<accession>A0A4P2VPF9</accession>
<dbReference type="InterPro" id="IPR036390">
    <property type="entry name" value="WH_DNA-bd_sf"/>
</dbReference>
<dbReference type="AlphaFoldDB" id="A0A4P2VPF9"/>
<dbReference type="InterPro" id="IPR027417">
    <property type="entry name" value="P-loop_NTPase"/>
</dbReference>
<dbReference type="GeneID" id="55585222"/>
<reference evidence="2 3" key="1">
    <citation type="journal article" date="2019" name="ISME J.">
        <title>Isolation and characterization of a thermophilic sulfur- and iron-reducing thaumarchaeote from a terrestrial acidic hot spring.</title>
        <authorList>
            <person name="Kato S."/>
            <person name="Itoh T."/>
            <person name="Yuki M."/>
            <person name="Nagamori M."/>
            <person name="Ohnishi M."/>
            <person name="Uematsu K."/>
            <person name="Suzuki K."/>
            <person name="Takashina T."/>
            <person name="Ohkuma M."/>
        </authorList>
    </citation>
    <scope>NUCLEOTIDE SEQUENCE [LARGE SCALE GENOMIC DNA]</scope>
    <source>
        <strain evidence="2 3">NAS-02</strain>
    </source>
</reference>
<name>A0A4P2VPF9_9ARCH</name>
<dbReference type="Gene3D" id="1.10.10.10">
    <property type="entry name" value="Winged helix-like DNA-binding domain superfamily/Winged helix DNA-binding domain"/>
    <property type="match status" value="1"/>
</dbReference>
<evidence type="ECO:0000313" key="2">
    <source>
        <dbReference type="EMBL" id="BBE42798.1"/>
    </source>
</evidence>
<dbReference type="EMBL" id="AP018732">
    <property type="protein sequence ID" value="BBE42798.1"/>
    <property type="molecule type" value="Genomic_DNA"/>
</dbReference>
<proteinExistence type="predicted"/>
<dbReference type="Gene3D" id="3.40.50.300">
    <property type="entry name" value="P-loop containing nucleotide triphosphate hydrolases"/>
    <property type="match status" value="1"/>
</dbReference>
<dbReference type="InterPro" id="IPR011579">
    <property type="entry name" value="ATPase_dom"/>
</dbReference>
<sequence>MLFDPRPKASRGELFDREKELKILDDSVGKPLIVVAGIRRVGKSSLLMSFLENWRGVYVDLRDVRTRADLYRKLSEGLSGSLRRLGEGFLSHIRGVRAMGLEVELKWKGTDSVSISGLVEELSAEERTVFVFDEVQGLRPPLSLELRNAVSYVYDNVPNSTVVLSGSEIGLLKDFVGVDNPESPLFGRYYTEVRVERFPRSLSMEFLERGFKEAGSGVSEDVVERGVELFDGIPGWLVYYGMAVVEGRDMDEILESAVSLAEAEMEKLSDREKQVVKAIARGARSWAEVRRAVEESSGAVIPKSALTRAVRRLEKLSVIQGYQFLDPVYERAARRL</sequence>
<evidence type="ECO:0000259" key="1">
    <source>
        <dbReference type="Pfam" id="PF01637"/>
    </source>
</evidence>